<keyword evidence="14" id="KW-0393">Immunoglobulin domain</keyword>
<dbReference type="InterPro" id="IPR007110">
    <property type="entry name" value="Ig-like_dom"/>
</dbReference>
<feature type="region of interest" description="Disordered" evidence="15">
    <location>
        <begin position="156"/>
        <end position="175"/>
    </location>
</feature>
<dbReference type="SUPFAM" id="SSF48726">
    <property type="entry name" value="Immunoglobulin"/>
    <property type="match status" value="1"/>
</dbReference>
<keyword evidence="8" id="KW-1064">Adaptive immunity</keyword>
<evidence type="ECO:0000256" key="5">
    <source>
        <dbReference type="ARBA" id="ARBA00022729"/>
    </source>
</evidence>
<keyword evidence="3" id="KW-1003">Cell membrane</keyword>
<dbReference type="FunCoup" id="A0A8V0YZ20">
    <property type="interactions" value="121"/>
</dbReference>
<dbReference type="InterPro" id="IPR015468">
    <property type="entry name" value="CD8_asu"/>
</dbReference>
<dbReference type="GeneTree" id="ENSGT00940000156588"/>
<reference evidence="18" key="2">
    <citation type="submission" date="2025-08" db="UniProtKB">
        <authorList>
            <consortium name="Ensembl"/>
        </authorList>
    </citation>
    <scope>IDENTIFICATION</scope>
    <source>
        <strain evidence="18">broiler</strain>
    </source>
</reference>
<dbReference type="Ensembl" id="ENSGALT00010040924.1">
    <property type="protein sequence ID" value="ENSGALP00010023888.1"/>
    <property type="gene ID" value="ENSGALG00010016950.1"/>
</dbReference>
<keyword evidence="5 16" id="KW-0732">Signal</keyword>
<dbReference type="GO" id="GO:0045065">
    <property type="term" value="P:cytotoxic T cell differentiation"/>
    <property type="evidence" value="ECO:0000318"/>
    <property type="project" value="GO_Central"/>
</dbReference>
<evidence type="ECO:0000256" key="7">
    <source>
        <dbReference type="ARBA" id="ARBA00022989"/>
    </source>
</evidence>
<dbReference type="InterPro" id="IPR013106">
    <property type="entry name" value="Ig_V-set"/>
</dbReference>
<keyword evidence="9" id="KW-0472">Membrane</keyword>
<dbReference type="AlphaFoldDB" id="A0A8V0YZ20"/>
<dbReference type="PANTHER" id="PTHR10441:SF2">
    <property type="entry name" value="T-CELL SURFACE GLYCOPROTEIN CD8 ALPHA CHAIN"/>
    <property type="match status" value="1"/>
</dbReference>
<dbReference type="GO" id="GO:0009897">
    <property type="term" value="C:external side of plasma membrane"/>
    <property type="evidence" value="ECO:0000318"/>
    <property type="project" value="GO_Central"/>
</dbReference>
<evidence type="ECO:0000256" key="4">
    <source>
        <dbReference type="ARBA" id="ARBA00022692"/>
    </source>
</evidence>
<dbReference type="PROSITE" id="PS50835">
    <property type="entry name" value="IG_LIKE"/>
    <property type="match status" value="1"/>
</dbReference>
<keyword evidence="4" id="KW-0812">Transmembrane</keyword>
<dbReference type="SMART" id="SM00406">
    <property type="entry name" value="IGv"/>
    <property type="match status" value="1"/>
</dbReference>
<evidence type="ECO:0000256" key="2">
    <source>
        <dbReference type="ARBA" id="ARBA00021525"/>
    </source>
</evidence>
<dbReference type="InterPro" id="IPR013783">
    <property type="entry name" value="Ig-like_fold"/>
</dbReference>
<keyword evidence="13" id="KW-0449">Lipoprotein</keyword>
<dbReference type="Gene3D" id="2.60.40.10">
    <property type="entry name" value="Immunoglobulins"/>
    <property type="match status" value="1"/>
</dbReference>
<evidence type="ECO:0000256" key="6">
    <source>
        <dbReference type="ARBA" id="ARBA00022859"/>
    </source>
</evidence>
<evidence type="ECO:0000256" key="13">
    <source>
        <dbReference type="ARBA" id="ARBA00023288"/>
    </source>
</evidence>
<reference evidence="18" key="3">
    <citation type="submission" date="2025-09" db="UniProtKB">
        <authorList>
            <consortium name="Ensembl"/>
        </authorList>
    </citation>
    <scope>IDENTIFICATION</scope>
    <source>
        <strain evidence="18">broiler</strain>
    </source>
</reference>
<dbReference type="PANTHER" id="PTHR10441">
    <property type="entry name" value="CD8 ALPHA CHAIN"/>
    <property type="match status" value="1"/>
</dbReference>
<proteinExistence type="predicted"/>
<dbReference type="Proteomes" id="UP000000539">
    <property type="component" value="Chromosome 4"/>
</dbReference>
<evidence type="ECO:0000256" key="10">
    <source>
        <dbReference type="ARBA" id="ARBA00023139"/>
    </source>
</evidence>
<dbReference type="FunFam" id="2.60.40.10:FF:001514">
    <property type="entry name" value="CD8 alpha chain"/>
    <property type="match status" value="1"/>
</dbReference>
<evidence type="ECO:0000259" key="17">
    <source>
        <dbReference type="PROSITE" id="PS50835"/>
    </source>
</evidence>
<evidence type="ECO:0000256" key="12">
    <source>
        <dbReference type="ARBA" id="ARBA00023180"/>
    </source>
</evidence>
<dbReference type="InterPro" id="IPR003599">
    <property type="entry name" value="Ig_sub"/>
</dbReference>
<keyword evidence="12" id="KW-0325">Glycoprotein</keyword>
<dbReference type="Pfam" id="PF07686">
    <property type="entry name" value="V-set"/>
    <property type="match status" value="1"/>
</dbReference>
<dbReference type="OrthoDB" id="9906515at2759"/>
<reference evidence="18" key="1">
    <citation type="submission" date="2020-11" db="EMBL/GenBank/DDBJ databases">
        <title>Gallus gallus (Chicken) genome, bGalGal1, GRCg7b, maternal haplotype autosomes + Z &amp; W.</title>
        <authorList>
            <person name="Warren W."/>
            <person name="Formenti G."/>
            <person name="Fedrigo O."/>
            <person name="Haase B."/>
            <person name="Mountcastle J."/>
            <person name="Balacco J."/>
            <person name="Tracey A."/>
            <person name="Schneider V."/>
            <person name="Okimoto R."/>
            <person name="Cheng H."/>
            <person name="Hawken R."/>
            <person name="Howe K."/>
            <person name="Jarvis E.D."/>
        </authorList>
    </citation>
    <scope>NUCLEOTIDE SEQUENCE [LARGE SCALE GENOMIC DNA]</scope>
    <source>
        <strain evidence="18">Broiler</strain>
    </source>
</reference>
<dbReference type="InterPro" id="IPR036179">
    <property type="entry name" value="Ig-like_dom_sf"/>
</dbReference>
<dbReference type="SMART" id="SM00409">
    <property type="entry name" value="IG"/>
    <property type="match status" value="1"/>
</dbReference>
<evidence type="ECO:0000256" key="3">
    <source>
        <dbReference type="ARBA" id="ARBA00022475"/>
    </source>
</evidence>
<comment type="subcellular location">
    <subcellularLocation>
        <location evidence="1">Cell membrane</location>
        <topology evidence="1">Single-pass type I membrane protein</topology>
    </subcellularLocation>
</comment>
<keyword evidence="7" id="KW-1133">Transmembrane helix</keyword>
<dbReference type="GO" id="GO:0007166">
    <property type="term" value="P:cell surface receptor signaling pathway"/>
    <property type="evidence" value="ECO:0000318"/>
    <property type="project" value="GO_Central"/>
</dbReference>
<feature type="chain" id="PRO_5036480150" description="T-cell surface glycoprotein CD8 alpha chain" evidence="16">
    <location>
        <begin position="24"/>
        <end position="255"/>
    </location>
</feature>
<evidence type="ECO:0000256" key="14">
    <source>
        <dbReference type="ARBA" id="ARBA00023319"/>
    </source>
</evidence>
<keyword evidence="19" id="KW-1185">Reference proteome</keyword>
<evidence type="ECO:0000256" key="9">
    <source>
        <dbReference type="ARBA" id="ARBA00023136"/>
    </source>
</evidence>
<feature type="domain" description="Ig-like" evidence="17">
    <location>
        <begin position="6"/>
        <end position="131"/>
    </location>
</feature>
<evidence type="ECO:0000256" key="11">
    <source>
        <dbReference type="ARBA" id="ARBA00023157"/>
    </source>
</evidence>
<keyword evidence="10" id="KW-0564">Palmitate</keyword>
<evidence type="ECO:0000313" key="18">
    <source>
        <dbReference type="Ensembl" id="ENSGALP00010023888.1"/>
    </source>
</evidence>
<keyword evidence="6" id="KW-0391">Immunity</keyword>
<organism evidence="18 19">
    <name type="scientific">Gallus gallus</name>
    <name type="common">Chicken</name>
    <dbReference type="NCBI Taxonomy" id="9031"/>
    <lineage>
        <taxon>Eukaryota</taxon>
        <taxon>Metazoa</taxon>
        <taxon>Chordata</taxon>
        <taxon>Craniata</taxon>
        <taxon>Vertebrata</taxon>
        <taxon>Euteleostomi</taxon>
        <taxon>Archelosauria</taxon>
        <taxon>Archosauria</taxon>
        <taxon>Dinosauria</taxon>
        <taxon>Saurischia</taxon>
        <taxon>Theropoda</taxon>
        <taxon>Coelurosauria</taxon>
        <taxon>Aves</taxon>
        <taxon>Neognathae</taxon>
        <taxon>Galloanserae</taxon>
        <taxon>Galliformes</taxon>
        <taxon>Phasianidae</taxon>
        <taxon>Phasianinae</taxon>
        <taxon>Gallus</taxon>
    </lineage>
</organism>
<accession>A0A8V0YZ20</accession>
<sequence>MMAGSPALLLLLSLGLCFTGAQGQGNTMAVSFLNGSMKHPQEGQRLELKCHTYKTSWGVSWIRLDKDGNLHFIVYISKSSRTTFPGNKRASSQFEVSKQGSSYRLVVKSFRARDQGTYFCIAHVNQVLHFSSGQPAFFPVTTTTAAPTTLTATTQSSQVTMKDISRHSPDPGTGNKNMLNSTCEVFLWVRVAGTCLLLLTAITITIMHCQSKLHPDTLQRFLEPHTTEHRSFLQDNGLSPYCPHAAIAYPGHREC</sequence>
<evidence type="ECO:0000256" key="8">
    <source>
        <dbReference type="ARBA" id="ARBA00023130"/>
    </source>
</evidence>
<protein>
    <recommendedName>
        <fullName evidence="2">T-cell surface glycoprotein CD8 alpha chain</fullName>
    </recommendedName>
</protein>
<feature type="signal peptide" evidence="16">
    <location>
        <begin position="1"/>
        <end position="23"/>
    </location>
</feature>
<keyword evidence="11" id="KW-1015">Disulfide bond</keyword>
<evidence type="ECO:0000256" key="1">
    <source>
        <dbReference type="ARBA" id="ARBA00004251"/>
    </source>
</evidence>
<evidence type="ECO:0000313" key="19">
    <source>
        <dbReference type="Proteomes" id="UP000000539"/>
    </source>
</evidence>
<evidence type="ECO:0000256" key="16">
    <source>
        <dbReference type="SAM" id="SignalP"/>
    </source>
</evidence>
<dbReference type="GO" id="GO:0002456">
    <property type="term" value="P:T cell mediated immunity"/>
    <property type="evidence" value="ECO:0000318"/>
    <property type="project" value="GO_Central"/>
</dbReference>
<name>A0A8V0YZ20_CHICK</name>
<evidence type="ECO:0000256" key="15">
    <source>
        <dbReference type="SAM" id="MobiDB-lite"/>
    </source>
</evidence>